<sequence>MNVIVATQFKSEVKLFPSGKRLKSSILHVEDRNLKVDCVTRGGKKHLYTVYALCFVSSIRLIGTTGEKMRFLSSLLCCELEETRENTTLLRLWFFFAVLFSNSACPDKCVCFTSTVKCLNQGLFAVPQPLPANTKTLFITGNNISHLTAVSFPVPLEQLTDLYLTGNQVELVDHNVFNNLPNLRLLDLSNNRILHFSAQAFSDYNKLLDLNLSRAFYNHTSMGELFSLLRSGGALQLTRLDLSNNDLVVLPEDMFSRLSNLTILNLQNNSLIFIQNGTLSVPRLRELDLRDNALRELPNTTLMDFSLKPGLQVHLAGNPWLCDCNIEDLVAWLKSSEQVTDKQNMTCSDPEVLRQLPLLQIKELECTFSGEMKGVLETSYVFLGMVLALIGVIFLLVLYLNRKGIKRWIYNIRDACRDHMEGYHYSSMD</sequence>
<keyword evidence="4" id="KW-1133">Transmembrane helix</keyword>
<evidence type="ECO:0000256" key="2">
    <source>
        <dbReference type="ARBA" id="ARBA00022729"/>
    </source>
</evidence>
<feature type="domain" description="LRRCT" evidence="5">
    <location>
        <begin position="318"/>
        <end position="367"/>
    </location>
</feature>
<dbReference type="PANTHER" id="PTHR24364">
    <property type="entry name" value="LP06937P"/>
    <property type="match status" value="1"/>
</dbReference>
<keyword evidence="1" id="KW-0433">Leucine-rich repeat</keyword>
<reference evidence="6" key="1">
    <citation type="submission" date="2025-08" db="UniProtKB">
        <authorList>
            <consortium name="Ensembl"/>
        </authorList>
    </citation>
    <scope>IDENTIFICATION</scope>
</reference>
<evidence type="ECO:0000256" key="4">
    <source>
        <dbReference type="SAM" id="Phobius"/>
    </source>
</evidence>
<dbReference type="PANTHER" id="PTHR24364:SF21">
    <property type="entry name" value="TROPHOBLAST GLYCOPROTEIN B"/>
    <property type="match status" value="1"/>
</dbReference>
<protein>
    <submittedName>
        <fullName evidence="6">Trophoblast glycoprotein</fullName>
    </submittedName>
</protein>
<feature type="transmembrane region" description="Helical" evidence="4">
    <location>
        <begin position="380"/>
        <end position="400"/>
    </location>
</feature>
<dbReference type="PROSITE" id="PS51450">
    <property type="entry name" value="LRR"/>
    <property type="match status" value="3"/>
</dbReference>
<dbReference type="Ensembl" id="ENSOKIT00005028342.1">
    <property type="protein sequence ID" value="ENSOKIP00005026761.1"/>
    <property type="gene ID" value="ENSOKIG00005011595.1"/>
</dbReference>
<dbReference type="InterPro" id="IPR001611">
    <property type="entry name" value="Leu-rich_rpt"/>
</dbReference>
<name>A0A8C7FE63_ONCKI</name>
<keyword evidence="4" id="KW-0472">Membrane</keyword>
<dbReference type="Pfam" id="PF13855">
    <property type="entry name" value="LRR_8"/>
    <property type="match status" value="2"/>
</dbReference>
<dbReference type="SMART" id="SM00082">
    <property type="entry name" value="LRRCT"/>
    <property type="match status" value="1"/>
</dbReference>
<keyword evidence="4" id="KW-0812">Transmembrane</keyword>
<dbReference type="InterPro" id="IPR052286">
    <property type="entry name" value="Wnt_signaling_inhibitor"/>
</dbReference>
<dbReference type="Gene3D" id="3.80.10.10">
    <property type="entry name" value="Ribonuclease Inhibitor"/>
    <property type="match status" value="1"/>
</dbReference>
<accession>A0A8C7FE63</accession>
<dbReference type="SMART" id="SM00369">
    <property type="entry name" value="LRR_TYP"/>
    <property type="match status" value="5"/>
</dbReference>
<keyword evidence="2" id="KW-0732">Signal</keyword>
<evidence type="ECO:0000256" key="3">
    <source>
        <dbReference type="ARBA" id="ARBA00022737"/>
    </source>
</evidence>
<dbReference type="InterPro" id="IPR000483">
    <property type="entry name" value="Cys-rich_flank_reg_C"/>
</dbReference>
<dbReference type="AlphaFoldDB" id="A0A8C7FE63"/>
<evidence type="ECO:0000256" key="1">
    <source>
        <dbReference type="ARBA" id="ARBA00022614"/>
    </source>
</evidence>
<keyword evidence="7" id="KW-1185">Reference proteome</keyword>
<proteinExistence type="predicted"/>
<dbReference type="InterPro" id="IPR032675">
    <property type="entry name" value="LRR_dom_sf"/>
</dbReference>
<gene>
    <name evidence="6" type="primary">TPBG</name>
    <name evidence="6" type="synonym">LOC109902212</name>
</gene>
<dbReference type="Proteomes" id="UP000694557">
    <property type="component" value="Unassembled WGS sequence"/>
</dbReference>
<dbReference type="GO" id="GO:0090090">
    <property type="term" value="P:negative regulation of canonical Wnt signaling pathway"/>
    <property type="evidence" value="ECO:0007669"/>
    <property type="project" value="TreeGrafter"/>
</dbReference>
<evidence type="ECO:0000259" key="5">
    <source>
        <dbReference type="SMART" id="SM00082"/>
    </source>
</evidence>
<reference evidence="6" key="2">
    <citation type="submission" date="2025-09" db="UniProtKB">
        <authorList>
            <consortium name="Ensembl"/>
        </authorList>
    </citation>
    <scope>IDENTIFICATION</scope>
</reference>
<organism evidence="6 7">
    <name type="scientific">Oncorhynchus kisutch</name>
    <name type="common">Coho salmon</name>
    <name type="synonym">Salmo kisutch</name>
    <dbReference type="NCBI Taxonomy" id="8019"/>
    <lineage>
        <taxon>Eukaryota</taxon>
        <taxon>Metazoa</taxon>
        <taxon>Chordata</taxon>
        <taxon>Craniata</taxon>
        <taxon>Vertebrata</taxon>
        <taxon>Euteleostomi</taxon>
        <taxon>Actinopterygii</taxon>
        <taxon>Neopterygii</taxon>
        <taxon>Teleostei</taxon>
        <taxon>Protacanthopterygii</taxon>
        <taxon>Salmoniformes</taxon>
        <taxon>Salmonidae</taxon>
        <taxon>Salmoninae</taxon>
        <taxon>Oncorhynchus</taxon>
    </lineage>
</organism>
<dbReference type="InterPro" id="IPR003591">
    <property type="entry name" value="Leu-rich_rpt_typical-subtyp"/>
</dbReference>
<dbReference type="SUPFAM" id="SSF52058">
    <property type="entry name" value="L domain-like"/>
    <property type="match status" value="1"/>
</dbReference>
<dbReference type="GO" id="GO:0005886">
    <property type="term" value="C:plasma membrane"/>
    <property type="evidence" value="ECO:0007669"/>
    <property type="project" value="TreeGrafter"/>
</dbReference>
<dbReference type="KEGG" id="oki:109902212"/>
<dbReference type="GeneTree" id="ENSGT00940000154868"/>
<evidence type="ECO:0000313" key="7">
    <source>
        <dbReference type="Proteomes" id="UP000694557"/>
    </source>
</evidence>
<keyword evidence="3" id="KW-0677">Repeat</keyword>
<evidence type="ECO:0000313" key="6">
    <source>
        <dbReference type="Ensembl" id="ENSOKIP00005026761.1"/>
    </source>
</evidence>